<protein>
    <submittedName>
        <fullName evidence="1">Predicted protein</fullName>
    </submittedName>
</protein>
<evidence type="ECO:0000313" key="1">
    <source>
        <dbReference type="EMBL" id="CBX96508.1"/>
    </source>
</evidence>
<dbReference type="EMBL" id="FP929129">
    <property type="protein sequence ID" value="CBX96508.1"/>
    <property type="molecule type" value="Genomic_DNA"/>
</dbReference>
<name>E4ZYI2_LEPMJ</name>
<keyword evidence="2" id="KW-1185">Reference proteome</keyword>
<dbReference type="HOGENOM" id="CLU_3359862_0_0_1"/>
<reference evidence="2" key="1">
    <citation type="journal article" date="2011" name="Nat. Commun.">
        <title>Effector diversification within compartments of the Leptosphaeria maculans genome affected by Repeat-Induced Point mutations.</title>
        <authorList>
            <person name="Rouxel T."/>
            <person name="Grandaubert J."/>
            <person name="Hane J.K."/>
            <person name="Hoede C."/>
            <person name="van de Wouw A.P."/>
            <person name="Couloux A."/>
            <person name="Dominguez V."/>
            <person name="Anthouard V."/>
            <person name="Bally P."/>
            <person name="Bourras S."/>
            <person name="Cozijnsen A.J."/>
            <person name="Ciuffetti L.M."/>
            <person name="Degrave A."/>
            <person name="Dilmaghani A."/>
            <person name="Duret L."/>
            <person name="Fudal I."/>
            <person name="Goodwin S.B."/>
            <person name="Gout L."/>
            <person name="Glaser N."/>
            <person name="Linglin J."/>
            <person name="Kema G.H.J."/>
            <person name="Lapalu N."/>
            <person name="Lawrence C.B."/>
            <person name="May K."/>
            <person name="Meyer M."/>
            <person name="Ollivier B."/>
            <person name="Poulain J."/>
            <person name="Schoch C.L."/>
            <person name="Simon A."/>
            <person name="Spatafora J.W."/>
            <person name="Stachowiak A."/>
            <person name="Turgeon B.G."/>
            <person name="Tyler B.M."/>
            <person name="Vincent D."/>
            <person name="Weissenbach J."/>
            <person name="Amselem J."/>
            <person name="Quesneville H."/>
            <person name="Oliver R.P."/>
            <person name="Wincker P."/>
            <person name="Balesdent M.-H."/>
            <person name="Howlett B.J."/>
        </authorList>
    </citation>
    <scope>NUCLEOTIDE SEQUENCE [LARGE SCALE GENOMIC DNA]</scope>
    <source>
        <strain evidence="2">JN3 / isolate v23.1.3 / race Av1-4-5-6-7-8</strain>
    </source>
</reference>
<dbReference type="VEuPathDB" id="FungiDB:LEMA_uP107730.1"/>
<accession>E4ZYI2</accession>
<evidence type="ECO:0000313" key="2">
    <source>
        <dbReference type="Proteomes" id="UP000002668"/>
    </source>
</evidence>
<dbReference type="Proteomes" id="UP000002668">
    <property type="component" value="Genome"/>
</dbReference>
<gene>
    <name evidence="1" type="ORF">LEMA_uP107730.1</name>
</gene>
<organism evidence="2">
    <name type="scientific">Leptosphaeria maculans (strain JN3 / isolate v23.1.3 / race Av1-4-5-6-7-8)</name>
    <name type="common">Blackleg fungus</name>
    <name type="synonym">Phoma lingam</name>
    <dbReference type="NCBI Taxonomy" id="985895"/>
    <lineage>
        <taxon>Eukaryota</taxon>
        <taxon>Fungi</taxon>
        <taxon>Dikarya</taxon>
        <taxon>Ascomycota</taxon>
        <taxon>Pezizomycotina</taxon>
        <taxon>Dothideomycetes</taxon>
        <taxon>Pleosporomycetidae</taxon>
        <taxon>Pleosporales</taxon>
        <taxon>Pleosporineae</taxon>
        <taxon>Leptosphaeriaceae</taxon>
        <taxon>Plenodomus</taxon>
        <taxon>Plenodomus lingam/Leptosphaeria maculans species complex</taxon>
    </lineage>
</organism>
<dbReference type="OrthoDB" id="10017208at2759"/>
<sequence>MTGFLIPTWVTERKTKWGLGLQQLIDMPAENIYNFG</sequence>
<dbReference type="AlphaFoldDB" id="E4ZYI2"/>
<dbReference type="InParanoid" id="E4ZYI2"/>
<proteinExistence type="predicted"/>